<protein>
    <submittedName>
        <fullName evidence="1">Uncharacterized protein</fullName>
    </submittedName>
</protein>
<evidence type="ECO:0000313" key="3">
    <source>
        <dbReference type="Proteomes" id="UP000677228"/>
    </source>
</evidence>
<evidence type="ECO:0000313" key="1">
    <source>
        <dbReference type="EMBL" id="CAF1516632.1"/>
    </source>
</evidence>
<proteinExistence type="predicted"/>
<dbReference type="Proteomes" id="UP000682733">
    <property type="component" value="Unassembled WGS sequence"/>
</dbReference>
<dbReference type="Proteomes" id="UP000677228">
    <property type="component" value="Unassembled WGS sequence"/>
</dbReference>
<dbReference type="AlphaFoldDB" id="A0A8S2FMW2"/>
<organism evidence="1 3">
    <name type="scientific">Didymodactylos carnosus</name>
    <dbReference type="NCBI Taxonomy" id="1234261"/>
    <lineage>
        <taxon>Eukaryota</taxon>
        <taxon>Metazoa</taxon>
        <taxon>Spiralia</taxon>
        <taxon>Gnathifera</taxon>
        <taxon>Rotifera</taxon>
        <taxon>Eurotatoria</taxon>
        <taxon>Bdelloidea</taxon>
        <taxon>Philodinida</taxon>
        <taxon>Philodinidae</taxon>
        <taxon>Didymodactylos</taxon>
    </lineage>
</organism>
<accession>A0A8S2FMW2</accession>
<feature type="non-terminal residue" evidence="1">
    <location>
        <position position="1"/>
    </location>
</feature>
<reference evidence="1" key="1">
    <citation type="submission" date="2021-02" db="EMBL/GenBank/DDBJ databases">
        <authorList>
            <person name="Nowell W R."/>
        </authorList>
    </citation>
    <scope>NUCLEOTIDE SEQUENCE</scope>
</reference>
<dbReference type="EMBL" id="CAJNOK010035787">
    <property type="protein sequence ID" value="CAF1516632.1"/>
    <property type="molecule type" value="Genomic_DNA"/>
</dbReference>
<sequence>IDLLVDVREDHMQTKNEQKRRKNKIITDEWFVKLWQCYDDEHMDMSTFLKAAGKKLIKIKDNQRKVNPVQGRKEFL</sequence>
<dbReference type="EMBL" id="CAJOBA010057891">
    <property type="protein sequence ID" value="CAF4303964.1"/>
    <property type="molecule type" value="Genomic_DNA"/>
</dbReference>
<gene>
    <name evidence="1" type="ORF">OVA965_LOCUS37612</name>
    <name evidence="2" type="ORF">TMI583_LOCUS38705</name>
</gene>
<evidence type="ECO:0000313" key="2">
    <source>
        <dbReference type="EMBL" id="CAF4303964.1"/>
    </source>
</evidence>
<name>A0A8S2FMW2_9BILA</name>
<comment type="caution">
    <text evidence="1">The sequence shown here is derived from an EMBL/GenBank/DDBJ whole genome shotgun (WGS) entry which is preliminary data.</text>
</comment>